<dbReference type="InterPro" id="IPR003762">
    <property type="entry name" value="Lara_isomerase"/>
</dbReference>
<protein>
    <recommendedName>
        <fullName evidence="6">L-arabinose isomerase</fullName>
        <ecNumber evidence="6">5.3.1.4</ecNumber>
    </recommendedName>
</protein>
<keyword evidence="3 6" id="KW-0464">Manganese</keyword>
<dbReference type="AlphaFoldDB" id="A0A838XPL4"/>
<evidence type="ECO:0000259" key="9">
    <source>
        <dbReference type="Pfam" id="PF24856"/>
    </source>
</evidence>
<comment type="similarity">
    <text evidence="6">Belongs to the arabinose isomerase family.</text>
</comment>
<dbReference type="UniPathway" id="UPA00145">
    <property type="reaction ID" value="UER00565"/>
</dbReference>
<evidence type="ECO:0000256" key="2">
    <source>
        <dbReference type="ARBA" id="ARBA00022935"/>
    </source>
</evidence>
<evidence type="ECO:0000313" key="11">
    <source>
        <dbReference type="Proteomes" id="UP000550354"/>
    </source>
</evidence>
<evidence type="ECO:0000259" key="7">
    <source>
        <dbReference type="Pfam" id="PF02610"/>
    </source>
</evidence>
<name>A0A838XPL4_9ACTN</name>
<keyword evidence="11" id="KW-1185">Reference proteome</keyword>
<proteinExistence type="inferred from homology"/>
<dbReference type="InterPro" id="IPR004216">
    <property type="entry name" value="Fuc/Ara_isomerase_C"/>
</dbReference>
<comment type="catalytic activity">
    <reaction evidence="6">
        <text>beta-L-arabinopyranose = L-ribulose</text>
        <dbReference type="Rhea" id="RHEA:14821"/>
        <dbReference type="ChEBI" id="CHEBI:16880"/>
        <dbReference type="ChEBI" id="CHEBI:40886"/>
        <dbReference type="EC" id="5.3.1.4"/>
    </reaction>
</comment>
<feature type="binding site" evidence="6">
    <location>
        <position position="451"/>
    </location>
    <ligand>
        <name>Mn(2+)</name>
        <dbReference type="ChEBI" id="CHEBI:29035"/>
    </ligand>
</feature>
<keyword evidence="4 6" id="KW-0413">Isomerase</keyword>
<evidence type="ECO:0000256" key="1">
    <source>
        <dbReference type="ARBA" id="ARBA00022723"/>
    </source>
</evidence>
<feature type="binding site" evidence="6">
    <location>
        <position position="353"/>
    </location>
    <ligand>
        <name>Mn(2+)</name>
        <dbReference type="ChEBI" id="CHEBI:29035"/>
    </ligand>
</feature>
<comment type="cofactor">
    <cofactor evidence="6">
        <name>Mn(2+)</name>
        <dbReference type="ChEBI" id="CHEBI:29035"/>
    </cofactor>
    <text evidence="6">Binds 1 Mn(2+) ion per subunit.</text>
</comment>
<dbReference type="Pfam" id="PF11762">
    <property type="entry name" value="Arabinose_Iso_C"/>
    <property type="match status" value="1"/>
</dbReference>
<evidence type="ECO:0000256" key="5">
    <source>
        <dbReference type="ARBA" id="ARBA00023277"/>
    </source>
</evidence>
<dbReference type="GO" id="GO:0005829">
    <property type="term" value="C:cytosol"/>
    <property type="evidence" value="ECO:0007669"/>
    <property type="project" value="TreeGrafter"/>
</dbReference>
<dbReference type="InterPro" id="IPR024664">
    <property type="entry name" value="Ara_Isoase_C"/>
</dbReference>
<gene>
    <name evidence="6 10" type="primary">araA</name>
    <name evidence="10" type="ORF">H1W00_10750</name>
</gene>
<evidence type="ECO:0000259" key="8">
    <source>
        <dbReference type="Pfam" id="PF11762"/>
    </source>
</evidence>
<evidence type="ECO:0000256" key="6">
    <source>
        <dbReference type="HAMAP-Rule" id="MF_00519"/>
    </source>
</evidence>
<evidence type="ECO:0000256" key="4">
    <source>
        <dbReference type="ARBA" id="ARBA00023235"/>
    </source>
</evidence>
<comment type="caution">
    <text evidence="10">The sequence shown here is derived from an EMBL/GenBank/DDBJ whole genome shotgun (WGS) entry which is preliminary data.</text>
</comment>
<comment type="pathway">
    <text evidence="6">Carbohydrate degradation; L-arabinose degradation via L-ribulose; D-xylulose 5-phosphate from L-arabinose (bacterial route): step 1/3.</text>
</comment>
<dbReference type="EC" id="5.3.1.4" evidence="6"/>
<dbReference type="RefSeq" id="WP_181755695.1">
    <property type="nucleotide sequence ID" value="NZ_JACEOG010000001.1"/>
</dbReference>
<dbReference type="HAMAP" id="MF_00519">
    <property type="entry name" value="Arabinose_Isome"/>
    <property type="match status" value="1"/>
</dbReference>
<dbReference type="SUPFAM" id="SSF53743">
    <property type="entry name" value="FucI/AraA N-terminal and middle domains"/>
    <property type="match status" value="1"/>
</dbReference>
<feature type="binding site" evidence="6">
    <location>
        <position position="336"/>
    </location>
    <ligand>
        <name>Mn(2+)</name>
        <dbReference type="ChEBI" id="CHEBI:29035"/>
    </ligand>
</feature>
<dbReference type="GO" id="GO:0019569">
    <property type="term" value="P:L-arabinose catabolic process to D-xylulose 5-phosphate"/>
    <property type="evidence" value="ECO:0007669"/>
    <property type="project" value="UniProtKB-UniRule"/>
</dbReference>
<dbReference type="Pfam" id="PF24856">
    <property type="entry name" value="AraA_central"/>
    <property type="match status" value="1"/>
</dbReference>
<dbReference type="PANTHER" id="PTHR38464">
    <property type="entry name" value="L-ARABINOSE ISOMERASE"/>
    <property type="match status" value="1"/>
</dbReference>
<dbReference type="NCBIfam" id="NF002795">
    <property type="entry name" value="PRK02929.1"/>
    <property type="match status" value="1"/>
</dbReference>
<dbReference type="GO" id="GO:0008733">
    <property type="term" value="F:L-arabinose isomerase activity"/>
    <property type="evidence" value="ECO:0007669"/>
    <property type="project" value="UniProtKB-UniRule"/>
</dbReference>
<dbReference type="Proteomes" id="UP000550354">
    <property type="component" value="Unassembled WGS sequence"/>
</dbReference>
<feature type="domain" description="L-arabinose isomerase central" evidence="9">
    <location>
        <begin position="180"/>
        <end position="327"/>
    </location>
</feature>
<dbReference type="Pfam" id="PF02610">
    <property type="entry name" value="AraA_N"/>
    <property type="match status" value="1"/>
</dbReference>
<reference evidence="10 11" key="1">
    <citation type="submission" date="2020-07" db="EMBL/GenBank/DDBJ databases">
        <title>Draft genome and description of Aeromicrobium phoceense strain Marseille-Q0843 isolated from healthy skin swab.</title>
        <authorList>
            <person name="Boxberger M."/>
            <person name="La Scola B."/>
        </authorList>
    </citation>
    <scope>NUCLEOTIDE SEQUENCE [LARGE SCALE GENOMIC DNA]</scope>
    <source>
        <strain evidence="10 11">Marseille-Q0843</strain>
    </source>
</reference>
<dbReference type="Gene3D" id="3.40.50.10940">
    <property type="match status" value="1"/>
</dbReference>
<dbReference type="InterPro" id="IPR055390">
    <property type="entry name" value="AraA_central"/>
</dbReference>
<organism evidence="10 11">
    <name type="scientific">Aeromicrobium phoceense</name>
    <dbReference type="NCBI Taxonomy" id="2754045"/>
    <lineage>
        <taxon>Bacteria</taxon>
        <taxon>Bacillati</taxon>
        <taxon>Actinomycetota</taxon>
        <taxon>Actinomycetes</taxon>
        <taxon>Propionibacteriales</taxon>
        <taxon>Nocardioidaceae</taxon>
        <taxon>Aeromicrobium</taxon>
    </lineage>
</organism>
<keyword evidence="5 6" id="KW-0119">Carbohydrate metabolism</keyword>
<evidence type="ECO:0000256" key="3">
    <source>
        <dbReference type="ARBA" id="ARBA00023211"/>
    </source>
</evidence>
<sequence length="503" mass="55265">MTRTPLTTSFDGREVWFVTGSQLLYGEETLRQVAEQSRQVAEGLGGSPVRVVWKPVLKDAEEIRRLVLEANARDEVVGLIAWMHTFSPAKMWISGLDVLAKPLLHLHTQANVALPWDEIDFDFMNLNQAAHGDREFAYVQTRLGIARKTVAGHVSDPRVLQQVEDWERAAAGWASLRSLRLARFGDNMRYVAVTEGDKTEAELQFGVQVNTWGVTELAAAVDAAETVEVDQLVAEYADLYDVAPELLPGGDRHDALRDGAAIEAGLRRFLEDGRFGAFTTNFEDLGTLRQLPGLAVQRLMAEGYGFGAEGDWKTAILVRLANVMGAGLPGGASLMEDYTYDLTPGNERILGAHMLEVAPSLTSTPPRLEVHPLGIGGKDDPVRLVFTADPGPALVVALSDMRDRFRMVANVVDTVEAPDLPRLPVGRAVWRPQPDFATSTTCWLTAGAAHHTVMTTAVGIEVFRDFAEMSGTELLVIDESTDVRGFADQVRWNQAYYRLARGL</sequence>
<feature type="domain" description="L-arabinose isomerase C-terminal" evidence="8">
    <location>
        <begin position="331"/>
        <end position="473"/>
    </location>
</feature>
<keyword evidence="1 6" id="KW-0479">Metal-binding</keyword>
<feature type="binding site" evidence="6">
    <location>
        <position position="309"/>
    </location>
    <ligand>
        <name>Mn(2+)</name>
        <dbReference type="ChEBI" id="CHEBI:29035"/>
    </ligand>
</feature>
<keyword evidence="2 6" id="KW-0054">Arabinose catabolism</keyword>
<dbReference type="InterPro" id="IPR009015">
    <property type="entry name" value="Fucose_isomerase_N/cen_sf"/>
</dbReference>
<dbReference type="InterPro" id="IPR055389">
    <property type="entry name" value="AraA_N"/>
</dbReference>
<comment type="function">
    <text evidence="6">Catalyzes the conversion of L-arabinose to L-ribulose.</text>
</comment>
<dbReference type="EMBL" id="JACEOG010000001">
    <property type="protein sequence ID" value="MBA4608954.1"/>
    <property type="molecule type" value="Genomic_DNA"/>
</dbReference>
<dbReference type="GO" id="GO:0030145">
    <property type="term" value="F:manganese ion binding"/>
    <property type="evidence" value="ECO:0007669"/>
    <property type="project" value="UniProtKB-UniRule"/>
</dbReference>
<feature type="domain" description="L-arabinose isomerase N-terminal" evidence="7">
    <location>
        <begin position="14"/>
        <end position="175"/>
    </location>
</feature>
<dbReference type="SUPFAM" id="SSF50443">
    <property type="entry name" value="FucI/AraA C-terminal domain-like"/>
    <property type="match status" value="1"/>
</dbReference>
<evidence type="ECO:0000313" key="10">
    <source>
        <dbReference type="EMBL" id="MBA4608954.1"/>
    </source>
</evidence>
<accession>A0A838XPL4</accession>
<dbReference type="PANTHER" id="PTHR38464:SF1">
    <property type="entry name" value="L-ARABINOSE ISOMERASE"/>
    <property type="match status" value="1"/>
</dbReference>
<dbReference type="PIRSF" id="PIRSF001478">
    <property type="entry name" value="L-ara_isomerase"/>
    <property type="match status" value="1"/>
</dbReference>
<dbReference type="InterPro" id="IPR038583">
    <property type="entry name" value="AraA_N_sf"/>
</dbReference>